<dbReference type="KEGG" id="nnv:QNH39_08485"/>
<sequence>MSSTFSKRKRFKNWRARRPFWGATLSILSGLIILMVPAQLYEIAAAPGSIIVVGFLLGGLTLIMGVLAYIMPKLSTLFGVLGIFSSVLSIMGALGGFLIGTLLGIVGGSMLIAWKPELAALDSKKQSNSDLIAEKEIASGKEVLPE</sequence>
<dbReference type="Proteomes" id="UP001178288">
    <property type="component" value="Chromosome"/>
</dbReference>
<name>A0AA95SE65_9BACI</name>
<protein>
    <submittedName>
        <fullName evidence="2">DUF6114 domain-containing protein</fullName>
    </submittedName>
</protein>
<keyword evidence="3" id="KW-1185">Reference proteome</keyword>
<evidence type="ECO:0000313" key="3">
    <source>
        <dbReference type="Proteomes" id="UP001178288"/>
    </source>
</evidence>
<feature type="transmembrane region" description="Helical" evidence="1">
    <location>
        <begin position="20"/>
        <end position="38"/>
    </location>
</feature>
<reference evidence="2" key="1">
    <citation type="submission" date="2023-05" db="EMBL/GenBank/DDBJ databases">
        <title>Comparative genomics of Bacillaceae isolates and their secondary metabolite potential.</title>
        <authorList>
            <person name="Song L."/>
            <person name="Nielsen L.J."/>
            <person name="Mohite O."/>
            <person name="Xu X."/>
            <person name="Weber T."/>
            <person name="Kovacs A.T."/>
        </authorList>
    </citation>
    <scope>NUCLEOTIDE SEQUENCE</scope>
    <source>
        <strain evidence="2">XLM17</strain>
    </source>
</reference>
<gene>
    <name evidence="2" type="ORF">QNH39_08485</name>
</gene>
<evidence type="ECO:0000256" key="1">
    <source>
        <dbReference type="SAM" id="Phobius"/>
    </source>
</evidence>
<organism evidence="2 3">
    <name type="scientific">Neobacillus novalis</name>
    <dbReference type="NCBI Taxonomy" id="220687"/>
    <lineage>
        <taxon>Bacteria</taxon>
        <taxon>Bacillati</taxon>
        <taxon>Bacillota</taxon>
        <taxon>Bacilli</taxon>
        <taxon>Bacillales</taxon>
        <taxon>Bacillaceae</taxon>
        <taxon>Neobacillus</taxon>
    </lineage>
</organism>
<dbReference type="AlphaFoldDB" id="A0AA95SE65"/>
<feature type="transmembrane region" description="Helical" evidence="1">
    <location>
        <begin position="77"/>
        <end position="106"/>
    </location>
</feature>
<keyword evidence="1" id="KW-0812">Transmembrane</keyword>
<proteinExistence type="predicted"/>
<dbReference type="EMBL" id="CP126114">
    <property type="protein sequence ID" value="WHY87853.1"/>
    <property type="molecule type" value="Genomic_DNA"/>
</dbReference>
<keyword evidence="1" id="KW-1133">Transmembrane helix</keyword>
<keyword evidence="1" id="KW-0472">Membrane</keyword>
<accession>A0AA95SE65</accession>
<feature type="transmembrane region" description="Helical" evidence="1">
    <location>
        <begin position="50"/>
        <end position="70"/>
    </location>
</feature>
<evidence type="ECO:0000313" key="2">
    <source>
        <dbReference type="EMBL" id="WHY87853.1"/>
    </source>
</evidence>
<dbReference type="InterPro" id="IPR046096">
    <property type="entry name" value="DUF6114"/>
</dbReference>
<dbReference type="Pfam" id="PF19609">
    <property type="entry name" value="DUF6114"/>
    <property type="match status" value="1"/>
</dbReference>